<reference evidence="2" key="1">
    <citation type="submission" date="2022-05" db="EMBL/GenBank/DDBJ databases">
        <title>Sphingomonas sp. strain RMG20 Genome sequencing and assembly.</title>
        <authorList>
            <person name="Kim I."/>
        </authorList>
    </citation>
    <scope>NUCLEOTIDE SEQUENCE</scope>
    <source>
        <strain evidence="2">RMG20</strain>
    </source>
</reference>
<dbReference type="Pfam" id="PF09476">
    <property type="entry name" value="Pilus_CpaD"/>
    <property type="match status" value="1"/>
</dbReference>
<evidence type="ECO:0000313" key="2">
    <source>
        <dbReference type="EMBL" id="URW75982.1"/>
    </source>
</evidence>
<organism evidence="2 3">
    <name type="scientific">Sphingomonas donggukensis</name>
    <dbReference type="NCBI Taxonomy" id="2949093"/>
    <lineage>
        <taxon>Bacteria</taxon>
        <taxon>Pseudomonadati</taxon>
        <taxon>Pseudomonadota</taxon>
        <taxon>Alphaproteobacteria</taxon>
        <taxon>Sphingomonadales</taxon>
        <taxon>Sphingomonadaceae</taxon>
        <taxon>Sphingomonas</taxon>
    </lineage>
</organism>
<evidence type="ECO:0000313" key="3">
    <source>
        <dbReference type="Proteomes" id="UP001055580"/>
    </source>
</evidence>
<gene>
    <name evidence="2" type="ORF">M9980_01765</name>
</gene>
<feature type="chain" id="PRO_5046210820" evidence="1">
    <location>
        <begin position="19"/>
        <end position="209"/>
    </location>
</feature>
<sequence>MARGFRILAMTASALALAACGTPNRGLESVHQPVVERADYAFDVATSGGGLAPGEADRLAGWMSSLRLGYGDRVAVDTGNGEVAVRDDVATQAARYGLLVSDDVPITTGVVARGTARVVVSRMRASVPTCPDHSRVSGIEFEGNTQSNYGCAINSNLAAMVARPEDLVRGQPGTSVSDPATGYKAIESLRKAAPTGAGGLKSETTKGGN</sequence>
<name>A0ABY4TUL8_9SPHN</name>
<proteinExistence type="predicted"/>
<dbReference type="InterPro" id="IPR019027">
    <property type="entry name" value="Pilus_biogenesis_CpaD-related"/>
</dbReference>
<dbReference type="Proteomes" id="UP001055580">
    <property type="component" value="Chromosome"/>
</dbReference>
<feature type="signal peptide" evidence="1">
    <location>
        <begin position="1"/>
        <end position="18"/>
    </location>
</feature>
<dbReference type="EMBL" id="CP098401">
    <property type="protein sequence ID" value="URW75982.1"/>
    <property type="molecule type" value="Genomic_DNA"/>
</dbReference>
<dbReference type="PROSITE" id="PS51257">
    <property type="entry name" value="PROKAR_LIPOPROTEIN"/>
    <property type="match status" value="1"/>
</dbReference>
<protein>
    <submittedName>
        <fullName evidence="2">CpaD family pilus assembly protein</fullName>
    </submittedName>
</protein>
<keyword evidence="3" id="KW-1185">Reference proteome</keyword>
<dbReference type="RefSeq" id="WP_250752705.1">
    <property type="nucleotide sequence ID" value="NZ_CP098401.1"/>
</dbReference>
<evidence type="ECO:0000256" key="1">
    <source>
        <dbReference type="SAM" id="SignalP"/>
    </source>
</evidence>
<accession>A0ABY4TUL8</accession>
<keyword evidence="1" id="KW-0732">Signal</keyword>